<feature type="region of interest" description="Disordered" evidence="1">
    <location>
        <begin position="392"/>
        <end position="428"/>
    </location>
</feature>
<organism evidence="2 3">
    <name type="scientific">Platanthera guangdongensis</name>
    <dbReference type="NCBI Taxonomy" id="2320717"/>
    <lineage>
        <taxon>Eukaryota</taxon>
        <taxon>Viridiplantae</taxon>
        <taxon>Streptophyta</taxon>
        <taxon>Embryophyta</taxon>
        <taxon>Tracheophyta</taxon>
        <taxon>Spermatophyta</taxon>
        <taxon>Magnoliopsida</taxon>
        <taxon>Liliopsida</taxon>
        <taxon>Asparagales</taxon>
        <taxon>Orchidaceae</taxon>
        <taxon>Orchidoideae</taxon>
        <taxon>Orchideae</taxon>
        <taxon>Orchidinae</taxon>
        <taxon>Platanthera</taxon>
    </lineage>
</organism>
<feature type="compositionally biased region" description="Basic and acidic residues" evidence="1">
    <location>
        <begin position="539"/>
        <end position="548"/>
    </location>
</feature>
<feature type="compositionally biased region" description="Basic and acidic residues" evidence="1">
    <location>
        <begin position="507"/>
        <end position="519"/>
    </location>
</feature>
<comment type="caution">
    <text evidence="2">The sequence shown here is derived from an EMBL/GenBank/DDBJ whole genome shotgun (WGS) entry which is preliminary data.</text>
</comment>
<dbReference type="EMBL" id="JBBWWR010000004">
    <property type="protein sequence ID" value="KAK8968674.1"/>
    <property type="molecule type" value="Genomic_DNA"/>
</dbReference>
<name>A0ABR2MYN1_9ASPA</name>
<evidence type="ECO:0000313" key="2">
    <source>
        <dbReference type="EMBL" id="KAK8968674.1"/>
    </source>
</evidence>
<evidence type="ECO:0000256" key="1">
    <source>
        <dbReference type="SAM" id="MobiDB-lite"/>
    </source>
</evidence>
<feature type="region of interest" description="Disordered" evidence="1">
    <location>
        <begin position="507"/>
        <end position="548"/>
    </location>
</feature>
<feature type="compositionally biased region" description="Basic and acidic residues" evidence="1">
    <location>
        <begin position="398"/>
        <end position="407"/>
    </location>
</feature>
<protein>
    <submittedName>
        <fullName evidence="2">Uncharacterized protein</fullName>
    </submittedName>
</protein>
<proteinExistence type="predicted"/>
<gene>
    <name evidence="2" type="ORF">KSP40_PGU013101</name>
</gene>
<keyword evidence="3" id="KW-1185">Reference proteome</keyword>
<reference evidence="2 3" key="1">
    <citation type="journal article" date="2022" name="Nat. Plants">
        <title>Genomes of leafy and leafless Platanthera orchids illuminate the evolution of mycoheterotrophy.</title>
        <authorList>
            <person name="Li M.H."/>
            <person name="Liu K.W."/>
            <person name="Li Z."/>
            <person name="Lu H.C."/>
            <person name="Ye Q.L."/>
            <person name="Zhang D."/>
            <person name="Wang J.Y."/>
            <person name="Li Y.F."/>
            <person name="Zhong Z.M."/>
            <person name="Liu X."/>
            <person name="Yu X."/>
            <person name="Liu D.K."/>
            <person name="Tu X.D."/>
            <person name="Liu B."/>
            <person name="Hao Y."/>
            <person name="Liao X.Y."/>
            <person name="Jiang Y.T."/>
            <person name="Sun W.H."/>
            <person name="Chen J."/>
            <person name="Chen Y.Q."/>
            <person name="Ai Y."/>
            <person name="Zhai J.W."/>
            <person name="Wu S.S."/>
            <person name="Zhou Z."/>
            <person name="Hsiao Y.Y."/>
            <person name="Wu W.L."/>
            <person name="Chen Y.Y."/>
            <person name="Lin Y.F."/>
            <person name="Hsu J.L."/>
            <person name="Li C.Y."/>
            <person name="Wang Z.W."/>
            <person name="Zhao X."/>
            <person name="Zhong W.Y."/>
            <person name="Ma X.K."/>
            <person name="Ma L."/>
            <person name="Huang J."/>
            <person name="Chen G.Z."/>
            <person name="Huang M.Z."/>
            <person name="Huang L."/>
            <person name="Peng D.H."/>
            <person name="Luo Y.B."/>
            <person name="Zou S.Q."/>
            <person name="Chen S.P."/>
            <person name="Lan S."/>
            <person name="Tsai W.C."/>
            <person name="Van de Peer Y."/>
            <person name="Liu Z.J."/>
        </authorList>
    </citation>
    <scope>NUCLEOTIDE SEQUENCE [LARGE SCALE GENOMIC DNA]</scope>
    <source>
        <strain evidence="2">Lor288</strain>
    </source>
</reference>
<sequence length="548" mass="59766">MAECRCGLMPVWWGCNRKFHRLCGHDNPRILYSIWLRHQTATADYQPVDMSGTVVVRSPRASQIHPAFNHLSPKPLSRFGSFEEVSFGGTVVLRTQQDEPDTSQGSKSRLGMQEKTSIAPPEDSAVNLAELPSFSTNFDEIVMRYEFAHNNLVSETFGPSHPFRKGPCHLHLSPETPLAPFILSLAHDFPPYARLASATLAMDGECPTETLPGLPEYEQASCVIPTSSSSPPLGLPTHNWGPYVIPTPPENLPPFDSLTQSPLMKPLIDPKHDALHLMLLGMSASYQDVLLRMVTKIDSLTMARHFEGPIASKQPPICPAHGETPPIICMSCCPTIASNFYYPAVHGAGIVTINPFLLAIIPSQRWRVRPPLFTFNKAKAALQAAVKKGSSRPVVAKSSRDHSESFDVQKASSKSRHSDGDGIAQASAAAASPTLSSLIIPSLKEAAGDRADVSRSRAAIEVLTDLELQKPGVSEALMCRLLQRLGSSKEASMKNLQDLAGRIFSKHSDAVQDPSEGRTKPNMLPTDNSSVSPLARWQSHAEHDLDAF</sequence>
<evidence type="ECO:0000313" key="3">
    <source>
        <dbReference type="Proteomes" id="UP001412067"/>
    </source>
</evidence>
<dbReference type="Proteomes" id="UP001412067">
    <property type="component" value="Unassembled WGS sequence"/>
</dbReference>
<accession>A0ABR2MYN1</accession>
<feature type="region of interest" description="Disordered" evidence="1">
    <location>
        <begin position="93"/>
        <end position="123"/>
    </location>
</feature>